<protein>
    <recommendedName>
        <fullName evidence="2">SIMPL domain-containing protein</fullName>
    </recommendedName>
</protein>
<name>A0A3B0UIK8_9ZZZZ</name>
<sequence>MFRNFLIAIVGIFAILIQPVFADENSQSGRISLTGIGTIAGTPDMAVINSGVVTFGKSARIALDANTEAMNELFFLLEGAEIEQRDIQTSQFSIQPRYIYSDQRDENGYPLAPRISGYQVSNTLSVKVRELADLGSLLDMAVSVGANRINSISFAVNDPEPLLDDARRAAMADAIAKARLFADAAGVELGNIISISEGAQSPDPQFQMVARTEMDASSVPVAAGELSFSKSISVVWELDQD</sequence>
<organism evidence="1">
    <name type="scientific">hydrothermal vent metagenome</name>
    <dbReference type="NCBI Taxonomy" id="652676"/>
    <lineage>
        <taxon>unclassified sequences</taxon>
        <taxon>metagenomes</taxon>
        <taxon>ecological metagenomes</taxon>
    </lineage>
</organism>
<dbReference type="InterPro" id="IPR052022">
    <property type="entry name" value="26kDa_periplasmic_antigen"/>
</dbReference>
<dbReference type="PANTHER" id="PTHR34387:SF1">
    <property type="entry name" value="PERIPLASMIC IMMUNOGENIC PROTEIN"/>
    <property type="match status" value="1"/>
</dbReference>
<dbReference type="EMBL" id="UOEQ01000214">
    <property type="protein sequence ID" value="VAW19376.1"/>
    <property type="molecule type" value="Genomic_DNA"/>
</dbReference>
<evidence type="ECO:0000313" key="1">
    <source>
        <dbReference type="EMBL" id="VAW19376.1"/>
    </source>
</evidence>
<proteinExistence type="predicted"/>
<dbReference type="Gene3D" id="3.30.70.2970">
    <property type="entry name" value="Protein of unknown function (DUF541), domain 2"/>
    <property type="match status" value="1"/>
</dbReference>
<dbReference type="Pfam" id="PF04402">
    <property type="entry name" value="SIMPL"/>
    <property type="match status" value="1"/>
</dbReference>
<dbReference type="AlphaFoldDB" id="A0A3B0UIK8"/>
<dbReference type="GO" id="GO:0006974">
    <property type="term" value="P:DNA damage response"/>
    <property type="evidence" value="ECO:0007669"/>
    <property type="project" value="TreeGrafter"/>
</dbReference>
<dbReference type="PANTHER" id="PTHR34387">
    <property type="entry name" value="SLR1258 PROTEIN"/>
    <property type="match status" value="1"/>
</dbReference>
<accession>A0A3B0UIK8</accession>
<gene>
    <name evidence="1" type="ORF">MNBD_ALPHA11-508</name>
</gene>
<evidence type="ECO:0008006" key="2">
    <source>
        <dbReference type="Google" id="ProtNLM"/>
    </source>
</evidence>
<dbReference type="InterPro" id="IPR007497">
    <property type="entry name" value="SIMPL/DUF541"/>
</dbReference>
<dbReference type="Gene3D" id="3.30.110.170">
    <property type="entry name" value="Protein of unknown function (DUF541), domain 1"/>
    <property type="match status" value="1"/>
</dbReference>
<reference evidence="1" key="1">
    <citation type="submission" date="2018-06" db="EMBL/GenBank/DDBJ databases">
        <authorList>
            <person name="Zhirakovskaya E."/>
        </authorList>
    </citation>
    <scope>NUCLEOTIDE SEQUENCE</scope>
</reference>